<dbReference type="KEGG" id="pdm:ADU72_1403"/>
<dbReference type="Proteomes" id="UP000076244">
    <property type="component" value="Chromosome"/>
</dbReference>
<dbReference type="AlphaFoldDB" id="A0AAC9B2K9"/>
<evidence type="ECO:0000313" key="2">
    <source>
        <dbReference type="EMBL" id="AMV67332.1"/>
    </source>
</evidence>
<evidence type="ECO:0000313" key="3">
    <source>
        <dbReference type="Proteomes" id="UP000076244"/>
    </source>
</evidence>
<name>A0AAC9B2K9_9LACO</name>
<evidence type="ECO:0000313" key="1">
    <source>
        <dbReference type="EMBL" id="AMV62783.1"/>
    </source>
</evidence>
<protein>
    <submittedName>
        <fullName evidence="1">Uncharacterized protein</fullName>
    </submittedName>
</protein>
<dbReference type="Proteomes" id="UP000076405">
    <property type="component" value="Chromosome"/>
</dbReference>
<reference evidence="3 4" key="1">
    <citation type="journal article" date="2016" name="PLoS ONE">
        <title>The Identification of Novel Diagnostic Marker Genes for the Detection of Beer Spoiling Pediococcus damnosus Strains Using the BlAst Diagnostic Gene findEr.</title>
        <authorList>
            <person name="Behr J."/>
            <person name="Geissler A.J."/>
            <person name="Schmid J."/>
            <person name="Zehe A."/>
            <person name="Vogel R.F."/>
        </authorList>
    </citation>
    <scope>NUCLEOTIDE SEQUENCE [LARGE SCALE GENOMIC DNA]</scope>
    <source>
        <strain evidence="1 4">TMW 2.1533</strain>
        <strain evidence="2 3">TMW 2.1535</strain>
    </source>
</reference>
<evidence type="ECO:0000313" key="4">
    <source>
        <dbReference type="Proteomes" id="UP000076405"/>
    </source>
</evidence>
<accession>A0AAC9B2K9</accession>
<keyword evidence="3" id="KW-1185">Reference proteome</keyword>
<dbReference type="EMBL" id="CP012275">
    <property type="protein sequence ID" value="AMV62783.1"/>
    <property type="molecule type" value="Genomic_DNA"/>
</dbReference>
<organism evidence="1 4">
    <name type="scientific">Pediococcus damnosus</name>
    <dbReference type="NCBI Taxonomy" id="51663"/>
    <lineage>
        <taxon>Bacteria</taxon>
        <taxon>Bacillati</taxon>
        <taxon>Bacillota</taxon>
        <taxon>Bacilli</taxon>
        <taxon>Lactobacillales</taxon>
        <taxon>Lactobacillaceae</taxon>
        <taxon>Pediococcus</taxon>
    </lineage>
</organism>
<gene>
    <name evidence="1" type="ORF">ADU70_1295</name>
    <name evidence="2" type="ORF">ADU72_1403</name>
</gene>
<dbReference type="EMBL" id="CP012288">
    <property type="protein sequence ID" value="AMV67332.1"/>
    <property type="molecule type" value="Genomic_DNA"/>
</dbReference>
<proteinExistence type="predicted"/>
<sequence>MSLLDSSWKFNKFTVHQVEAELDDGQLEVKVSWEPKTEKKAPFANFGQVKVTQAGQTLSSVDRDDDIDKGEKVRDLDLTYDYRNRTDQVKIQIIESDGKSRTVRVNLQ</sequence>